<dbReference type="InterPro" id="IPR032379">
    <property type="entry name" value="DUF4874"/>
</dbReference>
<feature type="domain" description="DUF4874" evidence="2">
    <location>
        <begin position="44"/>
        <end position="237"/>
    </location>
</feature>
<evidence type="ECO:0000259" key="2">
    <source>
        <dbReference type="Pfam" id="PF16173"/>
    </source>
</evidence>
<accession>A0ABV2TF06</accession>
<comment type="caution">
    <text evidence="3">The sequence shown here is derived from an EMBL/GenBank/DDBJ whole genome shotgun (WGS) entry which is preliminary data.</text>
</comment>
<reference evidence="3 4" key="1">
    <citation type="submission" date="2024-06" db="EMBL/GenBank/DDBJ databases">
        <title>Chitinophaga defluvii sp. nov., isolated from municipal sewage.</title>
        <authorList>
            <person name="Zhang L."/>
        </authorList>
    </citation>
    <scope>NUCLEOTIDE SEQUENCE [LARGE SCALE GENOMIC DNA]</scope>
    <source>
        <strain evidence="3 4">H8</strain>
    </source>
</reference>
<proteinExistence type="predicted"/>
<dbReference type="Pfam" id="PF16173">
    <property type="entry name" value="DUF4874"/>
    <property type="match status" value="1"/>
</dbReference>
<dbReference type="EMBL" id="JBEXAC010000004">
    <property type="protein sequence ID" value="MET7001616.1"/>
    <property type="molecule type" value="Genomic_DNA"/>
</dbReference>
<dbReference type="PROSITE" id="PS51257">
    <property type="entry name" value="PROKAR_LIPOPROTEIN"/>
    <property type="match status" value="1"/>
</dbReference>
<dbReference type="RefSeq" id="WP_354664191.1">
    <property type="nucleotide sequence ID" value="NZ_JBEXAC010000004.1"/>
</dbReference>
<protein>
    <submittedName>
        <fullName evidence="3">DUF4832 domain-containing protein</fullName>
    </submittedName>
</protein>
<evidence type="ECO:0000313" key="3">
    <source>
        <dbReference type="EMBL" id="MET7001616.1"/>
    </source>
</evidence>
<keyword evidence="4" id="KW-1185">Reference proteome</keyword>
<sequence length="507" mass="57038">MKHTQWILGLLLTVGCTKTNHADEGNHPEVKQVTYIESKADFPNPERGFYRYSETRVDDYNLLEEEELKGYRDVQNITGAGYSVLSTLVFRYFILEGYNNKPLPATFLENFKKDAATARKAGVKLIPRFTYTVTSNAGSCPEGFICPPYGDAPKNMVLQHISQLKPLLQENADVIACLQMGFIGTWGENYYTDYFGDASSNGQSKLLNNNWADRGEVLKALLEALPPDRMVQVRYPQVKQRYIYGVNAPASSAALTTEEAAQENDKARIGYHNDCFLASANDYGTYEDYGNSSSPRKEATTAFRNYFSMDSRYVVVGGETCSDDYSPQNDCEPAGKAEQEFGEMHYSFLNAHYNAEVNNDWQTGGCMDNIKRKLGYRLVLKDGTFPDKVTPNDSVAVMINLQNVGYAAPYNPRPVQLILREKSTGEKHVFEFNTEIRTWLTGSIQLKQAFRLPAGIKAGSYEMLLNLPDKYASLKEMPAFSVQLANEQVWEPATGYNQLNHTINIQN</sequence>
<dbReference type="InterPro" id="IPR032267">
    <property type="entry name" value="DUF4832"/>
</dbReference>
<name>A0ABV2TF06_9BACT</name>
<evidence type="ECO:0000259" key="1">
    <source>
        <dbReference type="Pfam" id="PF16116"/>
    </source>
</evidence>
<feature type="domain" description="DUF4832" evidence="1">
    <location>
        <begin position="268"/>
        <end position="486"/>
    </location>
</feature>
<dbReference type="Proteomes" id="UP001549749">
    <property type="component" value="Unassembled WGS sequence"/>
</dbReference>
<dbReference type="Pfam" id="PF16116">
    <property type="entry name" value="DUF4832"/>
    <property type="match status" value="1"/>
</dbReference>
<evidence type="ECO:0000313" key="4">
    <source>
        <dbReference type="Proteomes" id="UP001549749"/>
    </source>
</evidence>
<gene>
    <name evidence="3" type="ORF">ABR189_29810</name>
</gene>
<organism evidence="3 4">
    <name type="scientific">Chitinophaga defluvii</name>
    <dbReference type="NCBI Taxonomy" id="3163343"/>
    <lineage>
        <taxon>Bacteria</taxon>
        <taxon>Pseudomonadati</taxon>
        <taxon>Bacteroidota</taxon>
        <taxon>Chitinophagia</taxon>
        <taxon>Chitinophagales</taxon>
        <taxon>Chitinophagaceae</taxon>
        <taxon>Chitinophaga</taxon>
    </lineage>
</organism>